<name>A0A0J1B927_RHOIS</name>
<evidence type="ECO:0000313" key="2">
    <source>
        <dbReference type="Proteomes" id="UP000036367"/>
    </source>
</evidence>
<evidence type="ECO:0000313" key="1">
    <source>
        <dbReference type="EMBL" id="KLU02951.1"/>
    </source>
</evidence>
<comment type="caution">
    <text evidence="1">The sequence shown here is derived from an EMBL/GenBank/DDBJ whole genome shotgun (WGS) entry which is preliminary data.</text>
</comment>
<dbReference type="Proteomes" id="UP000036367">
    <property type="component" value="Unassembled WGS sequence"/>
</dbReference>
<reference evidence="1" key="1">
    <citation type="submission" date="2015-05" db="EMBL/GenBank/DDBJ databases">
        <title>Permanent draft genome of Rhodopirellula islandicus K833.</title>
        <authorList>
            <person name="Kizina J."/>
            <person name="Richter M."/>
            <person name="Glockner F.O."/>
            <person name="Harder J."/>
        </authorList>
    </citation>
    <scope>NUCLEOTIDE SEQUENCE [LARGE SCALE GENOMIC DNA]</scope>
    <source>
        <strain evidence="1">K833</strain>
    </source>
</reference>
<dbReference type="PATRIC" id="fig|595434.4.peg.4669"/>
<keyword evidence="2" id="KW-1185">Reference proteome</keyword>
<accession>A0A0J1B927</accession>
<dbReference type="AlphaFoldDB" id="A0A0J1B927"/>
<gene>
    <name evidence="1" type="ORF">RISK_004921</name>
</gene>
<dbReference type="EMBL" id="LECT01000042">
    <property type="protein sequence ID" value="KLU02951.1"/>
    <property type="molecule type" value="Genomic_DNA"/>
</dbReference>
<organism evidence="1 2">
    <name type="scientific">Rhodopirellula islandica</name>
    <dbReference type="NCBI Taxonomy" id="595434"/>
    <lineage>
        <taxon>Bacteria</taxon>
        <taxon>Pseudomonadati</taxon>
        <taxon>Planctomycetota</taxon>
        <taxon>Planctomycetia</taxon>
        <taxon>Pirellulales</taxon>
        <taxon>Pirellulaceae</taxon>
        <taxon>Rhodopirellula</taxon>
    </lineage>
</organism>
<protein>
    <submittedName>
        <fullName evidence="1">Uncharacterized protein</fullName>
    </submittedName>
</protein>
<sequence length="37" mass="4039">MPMKYHPVCSKPYDPLNKPSVVAATKGLPVKATLSLR</sequence>
<proteinExistence type="predicted"/>